<keyword evidence="4" id="KW-1185">Reference proteome</keyword>
<proteinExistence type="predicted"/>
<feature type="region of interest" description="Disordered" evidence="1">
    <location>
        <begin position="408"/>
        <end position="433"/>
    </location>
</feature>
<dbReference type="GO" id="GO:0005737">
    <property type="term" value="C:cytoplasm"/>
    <property type="evidence" value="ECO:0007669"/>
    <property type="project" value="TreeGrafter"/>
</dbReference>
<dbReference type="AlphaFoldDB" id="A0A5B2XQS0"/>
<sequence length="623" mass="67487">MATSRRANRATAPDRAGTPHSCFEFPATVEIADRVGCGVLEPTRFLTISVTGAAAAALPPTWGQLCIWQWHGIVDQDEAVFDNGQSCHVCYYIPDGCDLDTLADAIGQVLHSHDALRTTLEIADGELAGQLIAGSGEFPIEIHVSDPGDAESVADTIAKELSARPWTCREWPVRVSVVTVAGRPDFIVTAYNRLLIDVQSMESVIDEMSKLASGRGGELVPRWQSGQETRHELAPAGAAISDRAVRYWRTVLTQCPPSMFDFPPPPPDELRYVMAEMQSISLARAVRVLRKRWRVPEAALVLGALALVLGQHTGHRAAVVQLFAGNRTDRDRRRMLGTLLSEGLMHIDLTGASFAVIARGAAKAISAANQFAYCDPAAVAAVREEIQLSRGAFLDLAVYYNDMQTGQEALDQSDPVEPEPEERSANGSGLSAPDTWSGWDRAWQAKVTRKDIRLLLTAQHGATMPLLLFCDTAYLSRETMRLLLCGMERLLVAAASSGDVDGADLASVTGVPEVARDAGWVRLATGWVDVAATSEVWRTVTGSEACAVMVEEDADGHRLVGYLASAAQPLFAELHQQFVAAIRGRDDTRAPATYRWVATVPARPEDAAAWARERVLSEDDGRG</sequence>
<dbReference type="GO" id="GO:0044550">
    <property type="term" value="P:secondary metabolite biosynthetic process"/>
    <property type="evidence" value="ECO:0007669"/>
    <property type="project" value="TreeGrafter"/>
</dbReference>
<dbReference type="Proteomes" id="UP000323454">
    <property type="component" value="Unassembled WGS sequence"/>
</dbReference>
<dbReference type="OrthoDB" id="3405520at2"/>
<dbReference type="Gene3D" id="3.30.559.10">
    <property type="entry name" value="Chloramphenicol acetyltransferase-like domain"/>
    <property type="match status" value="1"/>
</dbReference>
<dbReference type="GO" id="GO:0031177">
    <property type="term" value="F:phosphopantetheine binding"/>
    <property type="evidence" value="ECO:0007669"/>
    <property type="project" value="TreeGrafter"/>
</dbReference>
<dbReference type="GO" id="GO:0008610">
    <property type="term" value="P:lipid biosynthetic process"/>
    <property type="evidence" value="ECO:0007669"/>
    <property type="project" value="UniProtKB-ARBA"/>
</dbReference>
<dbReference type="InterPro" id="IPR001242">
    <property type="entry name" value="Condensation_dom"/>
</dbReference>
<dbReference type="InterPro" id="IPR023213">
    <property type="entry name" value="CAT-like_dom_sf"/>
</dbReference>
<reference evidence="3 4" key="1">
    <citation type="submission" date="2019-09" db="EMBL/GenBank/DDBJ databases">
        <title>Goodfellowia gen. nov., a new genus of the Pseudonocardineae related to Actinoalloteichus, containing Goodfellowia coeruleoviolacea gen. nov., comb. nov. gen. nov., comb. nov.</title>
        <authorList>
            <person name="Labeda D."/>
        </authorList>
    </citation>
    <scope>NUCLEOTIDE SEQUENCE [LARGE SCALE GENOMIC DNA]</scope>
    <source>
        <strain evidence="3 4">AN110305</strain>
    </source>
</reference>
<dbReference type="Gene3D" id="3.30.559.30">
    <property type="entry name" value="Nonribosomal peptide synthetase, condensation domain"/>
    <property type="match status" value="1"/>
</dbReference>
<name>A0A5B2XQS0_9PSEU</name>
<accession>A0A5B2XQS0</accession>
<dbReference type="Pfam" id="PF00668">
    <property type="entry name" value="Condensation"/>
    <property type="match status" value="1"/>
</dbReference>
<evidence type="ECO:0000313" key="3">
    <source>
        <dbReference type="EMBL" id="KAA2265773.1"/>
    </source>
</evidence>
<evidence type="ECO:0000256" key="1">
    <source>
        <dbReference type="SAM" id="MobiDB-lite"/>
    </source>
</evidence>
<dbReference type="EMBL" id="VUOB01000005">
    <property type="protein sequence ID" value="KAA2265773.1"/>
    <property type="molecule type" value="Genomic_DNA"/>
</dbReference>
<organism evidence="3 4">
    <name type="scientific">Solihabitans fulvus</name>
    <dbReference type="NCBI Taxonomy" id="1892852"/>
    <lineage>
        <taxon>Bacteria</taxon>
        <taxon>Bacillati</taxon>
        <taxon>Actinomycetota</taxon>
        <taxon>Actinomycetes</taxon>
        <taxon>Pseudonocardiales</taxon>
        <taxon>Pseudonocardiaceae</taxon>
        <taxon>Solihabitans</taxon>
    </lineage>
</organism>
<dbReference type="SUPFAM" id="SSF52777">
    <property type="entry name" value="CoA-dependent acyltransferases"/>
    <property type="match status" value="2"/>
</dbReference>
<dbReference type="PANTHER" id="PTHR45527">
    <property type="entry name" value="NONRIBOSOMAL PEPTIDE SYNTHETASE"/>
    <property type="match status" value="1"/>
</dbReference>
<comment type="caution">
    <text evidence="3">The sequence shown here is derived from an EMBL/GenBank/DDBJ whole genome shotgun (WGS) entry which is preliminary data.</text>
</comment>
<reference evidence="3 4" key="2">
    <citation type="submission" date="2019-09" db="EMBL/GenBank/DDBJ databases">
        <authorList>
            <person name="Jin C."/>
        </authorList>
    </citation>
    <scope>NUCLEOTIDE SEQUENCE [LARGE SCALE GENOMIC DNA]</scope>
    <source>
        <strain evidence="3 4">AN110305</strain>
    </source>
</reference>
<evidence type="ECO:0000313" key="4">
    <source>
        <dbReference type="Proteomes" id="UP000323454"/>
    </source>
</evidence>
<dbReference type="GO" id="GO:0043041">
    <property type="term" value="P:amino acid activation for nonribosomal peptide biosynthetic process"/>
    <property type="evidence" value="ECO:0007669"/>
    <property type="project" value="TreeGrafter"/>
</dbReference>
<feature type="domain" description="Condensation" evidence="2">
    <location>
        <begin position="89"/>
        <end position="368"/>
    </location>
</feature>
<dbReference type="PANTHER" id="PTHR45527:SF1">
    <property type="entry name" value="FATTY ACID SYNTHASE"/>
    <property type="match status" value="1"/>
</dbReference>
<gene>
    <name evidence="3" type="ORF">F0L68_04215</name>
</gene>
<evidence type="ECO:0000259" key="2">
    <source>
        <dbReference type="Pfam" id="PF00668"/>
    </source>
</evidence>
<protein>
    <recommendedName>
        <fullName evidence="2">Condensation domain-containing protein</fullName>
    </recommendedName>
</protein>
<dbReference type="GO" id="GO:0003824">
    <property type="term" value="F:catalytic activity"/>
    <property type="evidence" value="ECO:0007669"/>
    <property type="project" value="InterPro"/>
</dbReference>